<name>A0A1Y2KAC0_9PROT</name>
<organism evidence="1 2">
    <name type="scientific">Magnetofaba australis IT-1</name>
    <dbReference type="NCBI Taxonomy" id="1434232"/>
    <lineage>
        <taxon>Bacteria</taxon>
        <taxon>Pseudomonadati</taxon>
        <taxon>Pseudomonadota</taxon>
        <taxon>Magnetococcia</taxon>
        <taxon>Magnetococcales</taxon>
        <taxon>Magnetococcaceae</taxon>
        <taxon>Magnetofaba</taxon>
    </lineage>
</organism>
<dbReference type="Proteomes" id="UP000194003">
    <property type="component" value="Unassembled WGS sequence"/>
</dbReference>
<dbReference type="AlphaFoldDB" id="A0A1Y2KAC0"/>
<comment type="caution">
    <text evidence="1">The sequence shown here is derived from an EMBL/GenBank/DDBJ whole genome shotgun (WGS) entry which is preliminary data.</text>
</comment>
<accession>A0A1Y2KAC0</accession>
<protein>
    <submittedName>
        <fullName evidence="1">Putative mobilization protein</fullName>
    </submittedName>
</protein>
<reference evidence="1 2" key="1">
    <citation type="journal article" date="2016" name="BMC Genomics">
        <title>Combined genomic and structural analyses of a cultured magnetotactic bacterium reveals its niche adaptation to a dynamic environment.</title>
        <authorList>
            <person name="Araujo A.C."/>
            <person name="Morillo V."/>
            <person name="Cypriano J."/>
            <person name="Teixeira L.C."/>
            <person name="Leao P."/>
            <person name="Lyra S."/>
            <person name="Almeida L.G."/>
            <person name="Bazylinski D.A."/>
            <person name="Vasconcellos A.T."/>
            <person name="Abreu F."/>
            <person name="Lins U."/>
        </authorList>
    </citation>
    <scope>NUCLEOTIDE SEQUENCE [LARGE SCALE GENOMIC DNA]</scope>
    <source>
        <strain evidence="1 2">IT-1</strain>
    </source>
</reference>
<keyword evidence="2" id="KW-1185">Reference proteome</keyword>
<evidence type="ECO:0000313" key="2">
    <source>
        <dbReference type="Proteomes" id="UP000194003"/>
    </source>
</evidence>
<sequence length="81" mass="9912">MREKIAKYQREERDILQKQKKAERNRTMRKHSLMGEWLQSQVDQQRDGWSEEKLIDVLDAFLRNPRDRKLFGLPELEQNND</sequence>
<proteinExistence type="predicted"/>
<gene>
    <name evidence="1" type="ORF">MAIT1_02847</name>
</gene>
<dbReference type="EMBL" id="LVJN01000001">
    <property type="protein sequence ID" value="OSM08778.1"/>
    <property type="molecule type" value="Genomic_DNA"/>
</dbReference>
<evidence type="ECO:0000313" key="1">
    <source>
        <dbReference type="EMBL" id="OSM08778.1"/>
    </source>
</evidence>